<reference evidence="1 2" key="1">
    <citation type="journal article" date="2017" name="Mol. Plant">
        <title>The Genome of Medicinal Plant Macleaya cordata Provides New Insights into Benzylisoquinoline Alkaloids Metabolism.</title>
        <authorList>
            <person name="Liu X."/>
            <person name="Liu Y."/>
            <person name="Huang P."/>
            <person name="Ma Y."/>
            <person name="Qing Z."/>
            <person name="Tang Q."/>
            <person name="Cao H."/>
            <person name="Cheng P."/>
            <person name="Zheng Y."/>
            <person name="Yuan Z."/>
            <person name="Zhou Y."/>
            <person name="Liu J."/>
            <person name="Tang Z."/>
            <person name="Zhuo Y."/>
            <person name="Zhang Y."/>
            <person name="Yu L."/>
            <person name="Huang J."/>
            <person name="Yang P."/>
            <person name="Peng Q."/>
            <person name="Zhang J."/>
            <person name="Jiang W."/>
            <person name="Zhang Z."/>
            <person name="Lin K."/>
            <person name="Ro D.K."/>
            <person name="Chen X."/>
            <person name="Xiong X."/>
            <person name="Shang Y."/>
            <person name="Huang S."/>
            <person name="Zeng J."/>
        </authorList>
    </citation>
    <scope>NUCLEOTIDE SEQUENCE [LARGE SCALE GENOMIC DNA]</scope>
    <source>
        <strain evidence="2">cv. BLH2017</strain>
        <tissue evidence="1">Root</tissue>
    </source>
</reference>
<accession>A0A200Q5E9</accession>
<sequence length="74" mass="8213">MDNLTQNIFTNSPTKVHVTKSSNLVVDLNMNTSISKDLEDNDFKESKKEEIPVLHTAKDALKNVGKLEQPNTGS</sequence>
<dbReference type="InParanoid" id="A0A200Q5E9"/>
<proteinExistence type="predicted"/>
<dbReference type="AlphaFoldDB" id="A0A200Q5E9"/>
<dbReference type="EMBL" id="MVGT01003039">
    <property type="protein sequence ID" value="OVA05664.1"/>
    <property type="molecule type" value="Genomic_DNA"/>
</dbReference>
<organism evidence="1 2">
    <name type="scientific">Macleaya cordata</name>
    <name type="common">Five-seeded plume-poppy</name>
    <name type="synonym">Bocconia cordata</name>
    <dbReference type="NCBI Taxonomy" id="56857"/>
    <lineage>
        <taxon>Eukaryota</taxon>
        <taxon>Viridiplantae</taxon>
        <taxon>Streptophyta</taxon>
        <taxon>Embryophyta</taxon>
        <taxon>Tracheophyta</taxon>
        <taxon>Spermatophyta</taxon>
        <taxon>Magnoliopsida</taxon>
        <taxon>Ranunculales</taxon>
        <taxon>Papaveraceae</taxon>
        <taxon>Papaveroideae</taxon>
        <taxon>Macleaya</taxon>
    </lineage>
</organism>
<comment type="caution">
    <text evidence="1">The sequence shown here is derived from an EMBL/GenBank/DDBJ whole genome shotgun (WGS) entry which is preliminary data.</text>
</comment>
<protein>
    <submittedName>
        <fullName evidence="1">Uncharacterized protein</fullName>
    </submittedName>
</protein>
<evidence type="ECO:0000313" key="2">
    <source>
        <dbReference type="Proteomes" id="UP000195402"/>
    </source>
</evidence>
<evidence type="ECO:0000313" key="1">
    <source>
        <dbReference type="EMBL" id="OVA05664.1"/>
    </source>
</evidence>
<name>A0A200Q5E9_MACCD</name>
<gene>
    <name evidence="1" type="ORF">BVC80_8999g34</name>
</gene>
<dbReference type="Proteomes" id="UP000195402">
    <property type="component" value="Unassembled WGS sequence"/>
</dbReference>
<keyword evidence="2" id="KW-1185">Reference proteome</keyword>